<evidence type="ECO:0000259" key="1">
    <source>
        <dbReference type="Pfam" id="PF08241"/>
    </source>
</evidence>
<dbReference type="Pfam" id="PF08241">
    <property type="entry name" value="Methyltransf_11"/>
    <property type="match status" value="1"/>
</dbReference>
<protein>
    <submittedName>
        <fullName evidence="2">Methyltransferase domain-containing protein</fullName>
    </submittedName>
</protein>
<dbReference type="RefSeq" id="WP_187639689.1">
    <property type="nucleotide sequence ID" value="NZ_VZQQ01000187.1"/>
</dbReference>
<dbReference type="PANTHER" id="PTHR43591">
    <property type="entry name" value="METHYLTRANSFERASE"/>
    <property type="match status" value="1"/>
</dbReference>
<accession>A0ABR7Q2Y7</accession>
<dbReference type="Proteomes" id="UP000736373">
    <property type="component" value="Unassembled WGS sequence"/>
</dbReference>
<dbReference type="EMBL" id="VZQQ01000187">
    <property type="protein sequence ID" value="MBC8752868.1"/>
    <property type="molecule type" value="Genomic_DNA"/>
</dbReference>
<comment type="caution">
    <text evidence="2">The sequence shown here is derived from an EMBL/GenBank/DDBJ whole genome shotgun (WGS) entry which is preliminary data.</text>
</comment>
<gene>
    <name evidence="2" type="ORF">F6X42_43080</name>
</gene>
<keyword evidence="3" id="KW-1185">Reference proteome</keyword>
<keyword evidence="2" id="KW-0808">Transferase</keyword>
<dbReference type="Gene3D" id="3.40.50.150">
    <property type="entry name" value="Vaccinia Virus protein VP39"/>
    <property type="match status" value="1"/>
</dbReference>
<dbReference type="GO" id="GO:0008168">
    <property type="term" value="F:methyltransferase activity"/>
    <property type="evidence" value="ECO:0007669"/>
    <property type="project" value="UniProtKB-KW"/>
</dbReference>
<keyword evidence="2" id="KW-0489">Methyltransferase</keyword>
<dbReference type="GO" id="GO:0032259">
    <property type="term" value="P:methylation"/>
    <property type="evidence" value="ECO:0007669"/>
    <property type="project" value="UniProtKB-KW"/>
</dbReference>
<evidence type="ECO:0000313" key="3">
    <source>
        <dbReference type="Proteomes" id="UP000736373"/>
    </source>
</evidence>
<dbReference type="CDD" id="cd02440">
    <property type="entry name" value="AdoMet_MTases"/>
    <property type="match status" value="1"/>
</dbReference>
<dbReference type="SUPFAM" id="SSF53335">
    <property type="entry name" value="S-adenosyl-L-methionine-dependent methyltransferases"/>
    <property type="match status" value="1"/>
</dbReference>
<sequence length="283" mass="30546">MGQLDFSAFEHEGWERVAQAYHTYFGDLTTQSNHAMLETLCLQRGARFLDVACGPGYLAAAAARCGADVAGVDFSVAMVEKARRVFPGLEFRVGDAEDLPFPDESFAAVGISFALLHFPHPERALAKAFHVLQPNGRIAFTVWATPEKAVGFAMVLKAIEKHGTTDVPVPPGPPFFQFSDWQESARVLLDAGFVQPGVRELDLTLVLHAPDTPFHALIRGGVRFAALLNAQTSAALKSIERAVAHDAEAYRSDGGELRLPMSCVLASALKTLGDADLSERARG</sequence>
<feature type="domain" description="Methyltransferase type 11" evidence="1">
    <location>
        <begin position="49"/>
        <end position="140"/>
    </location>
</feature>
<proteinExistence type="predicted"/>
<dbReference type="InterPro" id="IPR029063">
    <property type="entry name" value="SAM-dependent_MTases_sf"/>
</dbReference>
<evidence type="ECO:0000313" key="2">
    <source>
        <dbReference type="EMBL" id="MBC8752868.1"/>
    </source>
</evidence>
<name>A0ABR7Q2Y7_9BURK</name>
<dbReference type="InterPro" id="IPR013216">
    <property type="entry name" value="Methyltransf_11"/>
</dbReference>
<dbReference type="PANTHER" id="PTHR43591:SF24">
    <property type="entry name" value="2-METHOXY-6-POLYPRENYL-1,4-BENZOQUINOL METHYLASE, MITOCHONDRIAL"/>
    <property type="match status" value="1"/>
</dbReference>
<reference evidence="2 3" key="1">
    <citation type="submission" date="2019-09" db="EMBL/GenBank/DDBJ databases">
        <title>Paraburkholderia podalyriae sp. nov., A South African Podalyria-associated rhizobium.</title>
        <authorList>
            <person name="Mavima L."/>
            <person name="Beukes C.W."/>
            <person name="Palmer M."/>
            <person name="De Meyer S.E."/>
            <person name="James E.K."/>
            <person name="Maluk M."/>
            <person name="Avontuur J.R."/>
            <person name="Chan W.Y."/>
            <person name="Venter S.N."/>
            <person name="Steenkamp E.T."/>
        </authorList>
    </citation>
    <scope>NUCLEOTIDE SEQUENCE [LARGE SCALE GENOMIC DNA]</scope>
    <source>
        <strain evidence="2 3">WC7.3b</strain>
    </source>
</reference>
<organism evidence="2 3">
    <name type="scientific">Paraburkholderia podalyriae</name>
    <dbReference type="NCBI Taxonomy" id="1938811"/>
    <lineage>
        <taxon>Bacteria</taxon>
        <taxon>Pseudomonadati</taxon>
        <taxon>Pseudomonadota</taxon>
        <taxon>Betaproteobacteria</taxon>
        <taxon>Burkholderiales</taxon>
        <taxon>Burkholderiaceae</taxon>
        <taxon>Paraburkholderia</taxon>
    </lineage>
</organism>